<feature type="domain" description="Phosphotyrosine protein phosphatase I" evidence="4">
    <location>
        <begin position="44"/>
        <end position="195"/>
    </location>
</feature>
<comment type="caution">
    <text evidence="5">The sequence shown here is derived from an EMBL/GenBank/DDBJ whole genome shotgun (WGS) entry which is preliminary data.</text>
</comment>
<evidence type="ECO:0000313" key="5">
    <source>
        <dbReference type="EMBL" id="MFC5972348.1"/>
    </source>
</evidence>
<dbReference type="GO" id="GO:0004721">
    <property type="term" value="F:phosphoprotein phosphatase activity"/>
    <property type="evidence" value="ECO:0007669"/>
    <property type="project" value="UniProtKB-KW"/>
</dbReference>
<keyword evidence="2" id="KW-0378">Hydrolase</keyword>
<dbReference type="Proteomes" id="UP001596099">
    <property type="component" value="Unassembled WGS sequence"/>
</dbReference>
<dbReference type="Gene3D" id="3.40.50.2300">
    <property type="match status" value="1"/>
</dbReference>
<dbReference type="PANTHER" id="PTHR11717">
    <property type="entry name" value="LOW MOLECULAR WEIGHT PROTEIN TYROSINE PHOSPHATASE"/>
    <property type="match status" value="1"/>
</dbReference>
<dbReference type="Pfam" id="PF01451">
    <property type="entry name" value="LMWPc"/>
    <property type="match status" value="1"/>
</dbReference>
<keyword evidence="3" id="KW-0904">Protein phosphatase</keyword>
<accession>A0ABD5RPC8</accession>
<reference evidence="5 6" key="1">
    <citation type="journal article" date="2019" name="Int. J. Syst. Evol. Microbiol.">
        <title>The Global Catalogue of Microorganisms (GCM) 10K type strain sequencing project: providing services to taxonomists for standard genome sequencing and annotation.</title>
        <authorList>
            <consortium name="The Broad Institute Genomics Platform"/>
            <consortium name="The Broad Institute Genome Sequencing Center for Infectious Disease"/>
            <person name="Wu L."/>
            <person name="Ma J."/>
        </authorList>
    </citation>
    <scope>NUCLEOTIDE SEQUENCE [LARGE SCALE GENOMIC DNA]</scope>
    <source>
        <strain evidence="5 6">CGMCC 1.12543</strain>
    </source>
</reference>
<evidence type="ECO:0000256" key="3">
    <source>
        <dbReference type="ARBA" id="ARBA00022912"/>
    </source>
</evidence>
<evidence type="ECO:0000256" key="2">
    <source>
        <dbReference type="ARBA" id="ARBA00022801"/>
    </source>
</evidence>
<evidence type="ECO:0000256" key="1">
    <source>
        <dbReference type="ARBA" id="ARBA00011063"/>
    </source>
</evidence>
<organism evidence="5 6">
    <name type="scientific">Halomarina salina</name>
    <dbReference type="NCBI Taxonomy" id="1872699"/>
    <lineage>
        <taxon>Archaea</taxon>
        <taxon>Methanobacteriati</taxon>
        <taxon>Methanobacteriota</taxon>
        <taxon>Stenosarchaea group</taxon>
        <taxon>Halobacteria</taxon>
        <taxon>Halobacteriales</taxon>
        <taxon>Natronomonadaceae</taxon>
        <taxon>Halomarina</taxon>
    </lineage>
</organism>
<dbReference type="InterPro" id="IPR050438">
    <property type="entry name" value="LMW_PTPase"/>
</dbReference>
<dbReference type="InterPro" id="IPR017867">
    <property type="entry name" value="Tyr_phospatase_low_mol_wt"/>
</dbReference>
<name>A0ABD5RPC8_9EURY</name>
<dbReference type="SUPFAM" id="SSF52788">
    <property type="entry name" value="Phosphotyrosine protein phosphatases I"/>
    <property type="match status" value="1"/>
</dbReference>
<dbReference type="AlphaFoldDB" id="A0ABD5RPC8"/>
<proteinExistence type="inferred from homology"/>
<dbReference type="PRINTS" id="PR00719">
    <property type="entry name" value="LMWPTPASE"/>
</dbReference>
<dbReference type="PANTHER" id="PTHR11717:SF31">
    <property type="entry name" value="LOW MOLECULAR WEIGHT PROTEIN-TYROSINE-PHOSPHATASE ETP-RELATED"/>
    <property type="match status" value="1"/>
</dbReference>
<protein>
    <recommendedName>
        <fullName evidence="4">Phosphotyrosine protein phosphatase I domain-containing protein</fullName>
    </recommendedName>
</protein>
<evidence type="ECO:0000259" key="4">
    <source>
        <dbReference type="SMART" id="SM00226"/>
    </source>
</evidence>
<dbReference type="RefSeq" id="WP_247415542.1">
    <property type="nucleotide sequence ID" value="NZ_JALLGW010000001.1"/>
</dbReference>
<sequence>MARSLPEQAVNRLGVEFDRLRLRTGRIPEPLEIQRAFEALDDGGHVLMLCAGNICRSPLAHYYLERRLEEAGIDDITVDSAGMAGRGGRPSPTNAVSVATEHDVDLSPHRSQDVTAQLLADADVAFLMDIRNYRYYMREFPEYAHKFFFLGAVSTRGPAYRDGDDEIIDPEGESEATFRLIYDEVTQAVDDFVDALAARR</sequence>
<gene>
    <name evidence="5" type="ORF">ACFPYI_13485</name>
</gene>
<dbReference type="SMART" id="SM00226">
    <property type="entry name" value="LMWPc"/>
    <property type="match status" value="1"/>
</dbReference>
<dbReference type="InterPro" id="IPR023485">
    <property type="entry name" value="Ptyr_pPase"/>
</dbReference>
<keyword evidence="6" id="KW-1185">Reference proteome</keyword>
<dbReference type="EMBL" id="JBHSQH010000001">
    <property type="protein sequence ID" value="MFC5972348.1"/>
    <property type="molecule type" value="Genomic_DNA"/>
</dbReference>
<comment type="similarity">
    <text evidence="1">Belongs to the low molecular weight phosphotyrosine protein phosphatase family.</text>
</comment>
<evidence type="ECO:0000313" key="6">
    <source>
        <dbReference type="Proteomes" id="UP001596099"/>
    </source>
</evidence>
<dbReference type="InterPro" id="IPR036196">
    <property type="entry name" value="Ptyr_pPase_sf"/>
</dbReference>